<dbReference type="Pfam" id="PF02623">
    <property type="entry name" value="FliW"/>
    <property type="match status" value="1"/>
</dbReference>
<dbReference type="HAMAP" id="MF_01185">
    <property type="entry name" value="FliW"/>
    <property type="match status" value="1"/>
</dbReference>
<proteinExistence type="inferred from homology"/>
<dbReference type="PANTHER" id="PTHR39190">
    <property type="entry name" value="FLAGELLAR ASSEMBLY FACTOR FLIW"/>
    <property type="match status" value="1"/>
</dbReference>
<organism evidence="6 7">
    <name type="scientific">Mobilitalea sibirica</name>
    <dbReference type="NCBI Taxonomy" id="1462919"/>
    <lineage>
        <taxon>Bacteria</taxon>
        <taxon>Bacillati</taxon>
        <taxon>Bacillota</taxon>
        <taxon>Clostridia</taxon>
        <taxon>Lachnospirales</taxon>
        <taxon>Lachnospiraceae</taxon>
        <taxon>Mobilitalea</taxon>
    </lineage>
</organism>
<accession>A0A8J7H6G8</accession>
<comment type="subunit">
    <text evidence="5">Interacts with translational regulator CsrA and flagellin(s).</text>
</comment>
<gene>
    <name evidence="5" type="primary">fliW</name>
    <name evidence="6" type="ORF">I5677_16300</name>
</gene>
<keyword evidence="2 5" id="KW-1005">Bacterial flagellum biogenesis</keyword>
<evidence type="ECO:0000256" key="1">
    <source>
        <dbReference type="ARBA" id="ARBA00022490"/>
    </source>
</evidence>
<keyword evidence="7" id="KW-1185">Reference proteome</keyword>
<comment type="caution">
    <text evidence="6">The sequence shown here is derived from an EMBL/GenBank/DDBJ whole genome shotgun (WGS) entry which is preliminary data.</text>
</comment>
<dbReference type="GO" id="GO:0006417">
    <property type="term" value="P:regulation of translation"/>
    <property type="evidence" value="ECO:0007669"/>
    <property type="project" value="UniProtKB-KW"/>
</dbReference>
<dbReference type="InterPro" id="IPR024046">
    <property type="entry name" value="Flagellar_assmbl_FliW_dom_sf"/>
</dbReference>
<dbReference type="EMBL" id="JAEAGR010000023">
    <property type="protein sequence ID" value="MBH1942464.1"/>
    <property type="molecule type" value="Genomic_DNA"/>
</dbReference>
<comment type="similarity">
    <text evidence="5">Belongs to the FliW family.</text>
</comment>
<name>A0A8J7H6G8_9FIRM</name>
<evidence type="ECO:0000256" key="2">
    <source>
        <dbReference type="ARBA" id="ARBA00022795"/>
    </source>
</evidence>
<evidence type="ECO:0000256" key="5">
    <source>
        <dbReference type="HAMAP-Rule" id="MF_01185"/>
    </source>
</evidence>
<evidence type="ECO:0000256" key="4">
    <source>
        <dbReference type="ARBA" id="ARBA00023186"/>
    </source>
</evidence>
<evidence type="ECO:0000313" key="7">
    <source>
        <dbReference type="Proteomes" id="UP000623269"/>
    </source>
</evidence>
<dbReference type="Gene3D" id="2.30.290.10">
    <property type="entry name" value="BH3618-like"/>
    <property type="match status" value="1"/>
</dbReference>
<dbReference type="Proteomes" id="UP000623269">
    <property type="component" value="Unassembled WGS sequence"/>
</dbReference>
<dbReference type="InterPro" id="IPR003775">
    <property type="entry name" value="Flagellar_assembly_factor_FliW"/>
</dbReference>
<comment type="subcellular location">
    <subcellularLocation>
        <location evidence="5">Cytoplasm</location>
    </subcellularLocation>
</comment>
<dbReference type="GO" id="GO:0044780">
    <property type="term" value="P:bacterial-type flagellum assembly"/>
    <property type="evidence" value="ECO:0007669"/>
    <property type="project" value="UniProtKB-UniRule"/>
</dbReference>
<keyword evidence="6" id="KW-0969">Cilium</keyword>
<keyword evidence="6" id="KW-0966">Cell projection</keyword>
<dbReference type="GO" id="GO:0005737">
    <property type="term" value="C:cytoplasm"/>
    <property type="evidence" value="ECO:0007669"/>
    <property type="project" value="UniProtKB-SubCell"/>
</dbReference>
<protein>
    <recommendedName>
        <fullName evidence="5">Flagellar assembly factor FliW</fullName>
    </recommendedName>
</protein>
<evidence type="ECO:0000256" key="3">
    <source>
        <dbReference type="ARBA" id="ARBA00022845"/>
    </source>
</evidence>
<keyword evidence="6" id="KW-0282">Flagellum</keyword>
<keyword evidence="1 5" id="KW-0963">Cytoplasm</keyword>
<comment type="function">
    <text evidence="5">Acts as an anti-CsrA protein, binds CsrA and prevents it from repressing translation of its target genes, one of which is flagellin. Binds to flagellin and participates in the assembly of the flagellum.</text>
</comment>
<dbReference type="PANTHER" id="PTHR39190:SF1">
    <property type="entry name" value="FLAGELLAR ASSEMBLY FACTOR FLIW"/>
    <property type="match status" value="1"/>
</dbReference>
<keyword evidence="3 5" id="KW-0810">Translation regulation</keyword>
<evidence type="ECO:0000313" key="6">
    <source>
        <dbReference type="EMBL" id="MBH1942464.1"/>
    </source>
</evidence>
<dbReference type="RefSeq" id="WP_197662718.1">
    <property type="nucleotide sequence ID" value="NZ_JAEAGR010000023.1"/>
</dbReference>
<dbReference type="SUPFAM" id="SSF141457">
    <property type="entry name" value="BH3618-like"/>
    <property type="match status" value="1"/>
</dbReference>
<reference evidence="6" key="1">
    <citation type="submission" date="2020-12" db="EMBL/GenBank/DDBJ databases">
        <title>M. sibirica DSM 26468T genome.</title>
        <authorList>
            <person name="Thieme N."/>
            <person name="Rettenmaier R."/>
            <person name="Zverlov V."/>
            <person name="Liebl W."/>
        </authorList>
    </citation>
    <scope>NUCLEOTIDE SEQUENCE</scope>
    <source>
        <strain evidence="6">DSM 26468</strain>
    </source>
</reference>
<sequence>MLVRTKHFGEIDLDESKIIRFEDGILGFEDFKNYTILYDNEDGDRPDISWMQSLDEPSLAIPVISPFLIKPDYNPEVEDELLKPLGEITEDNIVVLVSITVPQDIQKMSANLRAPFIINSETRKGAQIIVENGDYDIKYYFYDSLKELKAAKGDKLC</sequence>
<dbReference type="AlphaFoldDB" id="A0A8J7H6G8"/>
<keyword evidence="4 5" id="KW-0143">Chaperone</keyword>